<evidence type="ECO:0008006" key="3">
    <source>
        <dbReference type="Google" id="ProtNLM"/>
    </source>
</evidence>
<dbReference type="AlphaFoldDB" id="W2Z3L9"/>
<organism evidence="1 2">
    <name type="scientific">Phytophthora nicotianae P10297</name>
    <dbReference type="NCBI Taxonomy" id="1317064"/>
    <lineage>
        <taxon>Eukaryota</taxon>
        <taxon>Sar</taxon>
        <taxon>Stramenopiles</taxon>
        <taxon>Oomycota</taxon>
        <taxon>Peronosporomycetes</taxon>
        <taxon>Peronosporales</taxon>
        <taxon>Peronosporaceae</taxon>
        <taxon>Phytophthora</taxon>
    </lineage>
</organism>
<evidence type="ECO:0000313" key="1">
    <source>
        <dbReference type="EMBL" id="ETP40804.1"/>
    </source>
</evidence>
<dbReference type="Gene3D" id="3.90.1720.10">
    <property type="entry name" value="endopeptidase domain like (from Nostoc punctiforme)"/>
    <property type="match status" value="1"/>
</dbReference>
<gene>
    <name evidence="1" type="ORF">F442_11917</name>
</gene>
<reference evidence="1 2" key="1">
    <citation type="submission" date="2013-11" db="EMBL/GenBank/DDBJ databases">
        <title>The Genome Sequence of Phytophthora parasitica P10297.</title>
        <authorList>
            <consortium name="The Broad Institute Genomics Platform"/>
            <person name="Russ C."/>
            <person name="Tyler B."/>
            <person name="Panabieres F."/>
            <person name="Shan W."/>
            <person name="Tripathy S."/>
            <person name="Grunwald N."/>
            <person name="Machado M."/>
            <person name="Johnson C.S."/>
            <person name="Walker B."/>
            <person name="Young S.K."/>
            <person name="Zeng Q."/>
            <person name="Gargeya S."/>
            <person name="Fitzgerald M."/>
            <person name="Haas B."/>
            <person name="Abouelleil A."/>
            <person name="Allen A.W."/>
            <person name="Alvarado L."/>
            <person name="Arachchi H.M."/>
            <person name="Berlin A.M."/>
            <person name="Chapman S.B."/>
            <person name="Gainer-Dewar J."/>
            <person name="Goldberg J."/>
            <person name="Griggs A."/>
            <person name="Gujja S."/>
            <person name="Hansen M."/>
            <person name="Howarth C."/>
            <person name="Imamovic A."/>
            <person name="Ireland A."/>
            <person name="Larimer J."/>
            <person name="McCowan C."/>
            <person name="Murphy C."/>
            <person name="Pearson M."/>
            <person name="Poon T.W."/>
            <person name="Priest M."/>
            <person name="Roberts A."/>
            <person name="Saif S."/>
            <person name="Shea T."/>
            <person name="Sisk P."/>
            <person name="Sykes S."/>
            <person name="Wortman J."/>
            <person name="Nusbaum C."/>
            <person name="Birren B."/>
        </authorList>
    </citation>
    <scope>NUCLEOTIDE SEQUENCE [LARGE SCALE GENOMIC DNA]</scope>
    <source>
        <strain evidence="1 2">P10297</strain>
    </source>
</reference>
<dbReference type="EMBL" id="ANIY01002486">
    <property type="protein sequence ID" value="ETP40804.1"/>
    <property type="molecule type" value="Genomic_DNA"/>
</dbReference>
<comment type="caution">
    <text evidence="1">The sequence shown here is derived from an EMBL/GenBank/DDBJ whole genome shotgun (WGS) entry which is preliminary data.</text>
</comment>
<dbReference type="Proteomes" id="UP000018948">
    <property type="component" value="Unassembled WGS sequence"/>
</dbReference>
<name>W2Z3L9_PHYNI</name>
<evidence type="ECO:0000313" key="2">
    <source>
        <dbReference type="Proteomes" id="UP000018948"/>
    </source>
</evidence>
<sequence>MGNANSRAVEIEALRPGDHVFIRDRTHWPFSYQHHGIVWKSSDTVEDIPVCHVWTPLEGFRQAQSDSNFRVSTLKQFIYHRSVDELRVVEYDGTKLFWCKADRPDILL</sequence>
<proteinExistence type="predicted"/>
<dbReference type="OrthoDB" id="5977436at2759"/>
<protein>
    <recommendedName>
        <fullName evidence="3">LRAT domain-containing protein</fullName>
    </recommendedName>
</protein>
<accession>W2Z3L9</accession>